<dbReference type="Proteomes" id="UP001165395">
    <property type="component" value="Unassembled WGS sequence"/>
</dbReference>
<dbReference type="RefSeq" id="WP_227182269.1">
    <property type="nucleotide sequence ID" value="NZ_JAJBZT010000039.1"/>
</dbReference>
<keyword evidence="4" id="KW-1185">Reference proteome</keyword>
<gene>
    <name evidence="3" type="ORF">LIN78_18000</name>
</gene>
<sequence length="112" mass="12229">EVRNPATDGVIASVADGNEQDVDDIVRASHEAFTSGVWSKLRPADRERLLLKLADVLEAHTEELAQLETLNQGKSIHISRAIEVGAAIEYVRYMAGWATKITGETMDVSIPV</sequence>
<dbReference type="InterPro" id="IPR016162">
    <property type="entry name" value="Ald_DH_N"/>
</dbReference>
<comment type="caution">
    <text evidence="3">The sequence shown here is derived from an EMBL/GenBank/DDBJ whole genome shotgun (WGS) entry which is preliminary data.</text>
</comment>
<dbReference type="SUPFAM" id="SSF53720">
    <property type="entry name" value="ALDH-like"/>
    <property type="match status" value="1"/>
</dbReference>
<dbReference type="InterPro" id="IPR016161">
    <property type="entry name" value="Ald_DH/histidinol_DH"/>
</dbReference>
<keyword evidence="1" id="KW-0560">Oxidoreductase</keyword>
<dbReference type="Pfam" id="PF00171">
    <property type="entry name" value="Aldedh"/>
    <property type="match status" value="1"/>
</dbReference>
<dbReference type="InterPro" id="IPR015590">
    <property type="entry name" value="Aldehyde_DH_dom"/>
</dbReference>
<feature type="non-terminal residue" evidence="3">
    <location>
        <position position="1"/>
    </location>
</feature>
<feature type="domain" description="Aldehyde dehydrogenase" evidence="2">
    <location>
        <begin position="1"/>
        <end position="108"/>
    </location>
</feature>
<dbReference type="Gene3D" id="3.40.605.10">
    <property type="entry name" value="Aldehyde Dehydrogenase, Chain A, domain 1"/>
    <property type="match status" value="1"/>
</dbReference>
<evidence type="ECO:0000259" key="2">
    <source>
        <dbReference type="Pfam" id="PF00171"/>
    </source>
</evidence>
<name>A0ABS8DB42_9NEIS</name>
<reference evidence="3" key="1">
    <citation type="submission" date="2021-10" db="EMBL/GenBank/DDBJ databases">
        <title>The complete genome sequence of Leeia sp. TBRC 13508.</title>
        <authorList>
            <person name="Charoenyingcharoen P."/>
            <person name="Yukphan P."/>
        </authorList>
    </citation>
    <scope>NUCLEOTIDE SEQUENCE</scope>
    <source>
        <strain evidence="3">TBRC 13508</strain>
    </source>
</reference>
<evidence type="ECO:0000313" key="3">
    <source>
        <dbReference type="EMBL" id="MCB6185439.1"/>
    </source>
</evidence>
<organism evidence="3 4">
    <name type="scientific">Leeia speluncae</name>
    <dbReference type="NCBI Taxonomy" id="2884804"/>
    <lineage>
        <taxon>Bacteria</taxon>
        <taxon>Pseudomonadati</taxon>
        <taxon>Pseudomonadota</taxon>
        <taxon>Betaproteobacteria</taxon>
        <taxon>Neisseriales</taxon>
        <taxon>Leeiaceae</taxon>
        <taxon>Leeia</taxon>
    </lineage>
</organism>
<proteinExistence type="predicted"/>
<evidence type="ECO:0000256" key="1">
    <source>
        <dbReference type="ARBA" id="ARBA00023002"/>
    </source>
</evidence>
<evidence type="ECO:0000313" key="4">
    <source>
        <dbReference type="Proteomes" id="UP001165395"/>
    </source>
</evidence>
<feature type="non-terminal residue" evidence="3">
    <location>
        <position position="112"/>
    </location>
</feature>
<protein>
    <submittedName>
        <fullName evidence="3">Aldehyde dehydrogenase family protein</fullName>
    </submittedName>
</protein>
<dbReference type="PANTHER" id="PTHR11699">
    <property type="entry name" value="ALDEHYDE DEHYDROGENASE-RELATED"/>
    <property type="match status" value="1"/>
</dbReference>
<dbReference type="EMBL" id="JAJBZT010000039">
    <property type="protein sequence ID" value="MCB6185439.1"/>
    <property type="molecule type" value="Genomic_DNA"/>
</dbReference>
<accession>A0ABS8DB42</accession>